<dbReference type="SUPFAM" id="SSF53271">
    <property type="entry name" value="PRTase-like"/>
    <property type="match status" value="1"/>
</dbReference>
<evidence type="ECO:0000256" key="7">
    <source>
        <dbReference type="ARBA" id="ARBA00022490"/>
    </source>
</evidence>
<evidence type="ECO:0000256" key="3">
    <source>
        <dbReference type="ARBA" id="ARBA00004659"/>
    </source>
</evidence>
<name>A0A7J6X757_THATH</name>
<dbReference type="GO" id="GO:0003999">
    <property type="term" value="F:adenine phosphoribosyltransferase activity"/>
    <property type="evidence" value="ECO:0007669"/>
    <property type="project" value="UniProtKB-EC"/>
</dbReference>
<dbReference type="EC" id="2.4.2.7" evidence="6"/>
<comment type="caution">
    <text evidence="11">The sequence shown here is derived from an EMBL/GenBank/DDBJ whole genome shotgun (WGS) entry which is preliminary data.</text>
</comment>
<keyword evidence="10" id="KW-0660">Purine salvage</keyword>
<dbReference type="PANTHER" id="PTHR11776">
    <property type="entry name" value="ADENINE PHOSPHORIBOSYLTRANSFERASE"/>
    <property type="match status" value="1"/>
</dbReference>
<dbReference type="GO" id="GO:0005829">
    <property type="term" value="C:cytosol"/>
    <property type="evidence" value="ECO:0007669"/>
    <property type="project" value="TreeGrafter"/>
</dbReference>
<evidence type="ECO:0000256" key="8">
    <source>
        <dbReference type="ARBA" id="ARBA00022676"/>
    </source>
</evidence>
<evidence type="ECO:0000256" key="2">
    <source>
        <dbReference type="ARBA" id="ARBA00004496"/>
    </source>
</evidence>
<comment type="similarity">
    <text evidence="4">Belongs to the purine/pyrimidine phosphoribosyltransferase family.</text>
</comment>
<keyword evidence="9" id="KW-0808">Transferase</keyword>
<dbReference type="EMBL" id="JABWDY010004052">
    <property type="protein sequence ID" value="KAF5205449.1"/>
    <property type="molecule type" value="Genomic_DNA"/>
</dbReference>
<dbReference type="InterPro" id="IPR029057">
    <property type="entry name" value="PRTase-like"/>
</dbReference>
<keyword evidence="8" id="KW-0328">Glycosyltransferase</keyword>
<organism evidence="11 12">
    <name type="scientific">Thalictrum thalictroides</name>
    <name type="common">Rue-anemone</name>
    <name type="synonym">Anemone thalictroides</name>
    <dbReference type="NCBI Taxonomy" id="46969"/>
    <lineage>
        <taxon>Eukaryota</taxon>
        <taxon>Viridiplantae</taxon>
        <taxon>Streptophyta</taxon>
        <taxon>Embryophyta</taxon>
        <taxon>Tracheophyta</taxon>
        <taxon>Spermatophyta</taxon>
        <taxon>Magnoliopsida</taxon>
        <taxon>Ranunculales</taxon>
        <taxon>Ranunculaceae</taxon>
        <taxon>Thalictroideae</taxon>
        <taxon>Thalictrum</taxon>
    </lineage>
</organism>
<evidence type="ECO:0000313" key="12">
    <source>
        <dbReference type="Proteomes" id="UP000554482"/>
    </source>
</evidence>
<dbReference type="InterPro" id="IPR000836">
    <property type="entry name" value="PRTase_dom"/>
</dbReference>
<evidence type="ECO:0000313" key="11">
    <source>
        <dbReference type="EMBL" id="KAF5205449.1"/>
    </source>
</evidence>
<evidence type="ECO:0000256" key="10">
    <source>
        <dbReference type="ARBA" id="ARBA00022726"/>
    </source>
</evidence>
<comment type="subcellular location">
    <subcellularLocation>
        <location evidence="2">Cytoplasm</location>
    </subcellularLocation>
</comment>
<evidence type="ECO:0000256" key="6">
    <source>
        <dbReference type="ARBA" id="ARBA00011893"/>
    </source>
</evidence>
<comment type="catalytic activity">
    <reaction evidence="1">
        <text>AMP + diphosphate = 5-phospho-alpha-D-ribose 1-diphosphate + adenine</text>
        <dbReference type="Rhea" id="RHEA:16609"/>
        <dbReference type="ChEBI" id="CHEBI:16708"/>
        <dbReference type="ChEBI" id="CHEBI:33019"/>
        <dbReference type="ChEBI" id="CHEBI:58017"/>
        <dbReference type="ChEBI" id="CHEBI:456215"/>
        <dbReference type="EC" id="2.4.2.7"/>
    </reaction>
</comment>
<dbReference type="GO" id="GO:0006166">
    <property type="term" value="P:purine ribonucleoside salvage"/>
    <property type="evidence" value="ECO:0007669"/>
    <property type="project" value="UniProtKB-KW"/>
</dbReference>
<dbReference type="AlphaFoldDB" id="A0A7J6X757"/>
<protein>
    <recommendedName>
        <fullName evidence="6">adenine phosphoribosyltransferase</fullName>
        <ecNumber evidence="6">2.4.2.7</ecNumber>
    </recommendedName>
</protein>
<dbReference type="CDD" id="cd06223">
    <property type="entry name" value="PRTases_typeI"/>
    <property type="match status" value="1"/>
</dbReference>
<accession>A0A7J6X757</accession>
<evidence type="ECO:0000256" key="1">
    <source>
        <dbReference type="ARBA" id="ARBA00000868"/>
    </source>
</evidence>
<keyword evidence="12" id="KW-1185">Reference proteome</keyword>
<gene>
    <name evidence="11" type="ORF">FRX31_004964</name>
</gene>
<sequence>MHVGAVQSGERAVVVDDLVCTGGKYSASIKLLERIGAEYKKYEQGCGTLLVTGEKLAYCRGYHFVMFMLSSAIEFAVFGGENVRID</sequence>
<evidence type="ECO:0000256" key="9">
    <source>
        <dbReference type="ARBA" id="ARBA00022679"/>
    </source>
</evidence>
<comment type="pathway">
    <text evidence="3">Purine metabolism; AMP biosynthesis via salvage pathway; AMP from adenine: step 1/1.</text>
</comment>
<dbReference type="OrthoDB" id="363185at2759"/>
<evidence type="ECO:0000256" key="5">
    <source>
        <dbReference type="ARBA" id="ARBA00011738"/>
    </source>
</evidence>
<dbReference type="InterPro" id="IPR050120">
    <property type="entry name" value="Adenine_PRTase"/>
</dbReference>
<comment type="subunit">
    <text evidence="5">Homodimer.</text>
</comment>
<dbReference type="Proteomes" id="UP000554482">
    <property type="component" value="Unassembled WGS sequence"/>
</dbReference>
<dbReference type="Gene3D" id="3.40.50.2020">
    <property type="match status" value="1"/>
</dbReference>
<reference evidence="11 12" key="1">
    <citation type="submission" date="2020-06" db="EMBL/GenBank/DDBJ databases">
        <title>Transcriptomic and genomic resources for Thalictrum thalictroides and T. hernandezii: Facilitating candidate gene discovery in an emerging model plant lineage.</title>
        <authorList>
            <person name="Arias T."/>
            <person name="Riano-Pachon D.M."/>
            <person name="Di Stilio V.S."/>
        </authorList>
    </citation>
    <scope>NUCLEOTIDE SEQUENCE [LARGE SCALE GENOMIC DNA]</scope>
    <source>
        <strain evidence="12">cv. WT478/WT964</strain>
        <tissue evidence="11">Leaves</tissue>
    </source>
</reference>
<evidence type="ECO:0000256" key="4">
    <source>
        <dbReference type="ARBA" id="ARBA00008391"/>
    </source>
</evidence>
<keyword evidence="7" id="KW-0963">Cytoplasm</keyword>
<dbReference type="PANTHER" id="PTHR11776:SF22">
    <property type="entry name" value="ADENINE PHOSPHORIBOSYLTRANSFERASE 5"/>
    <property type="match status" value="1"/>
</dbReference>
<proteinExistence type="inferred from homology"/>